<accession>A0AAW9NL89</accession>
<organism evidence="1 2">
    <name type="scientific">Metasolibacillus meyeri</name>
    <dbReference type="NCBI Taxonomy" id="1071052"/>
    <lineage>
        <taxon>Bacteria</taxon>
        <taxon>Bacillati</taxon>
        <taxon>Bacillota</taxon>
        <taxon>Bacilli</taxon>
        <taxon>Bacillales</taxon>
        <taxon>Caryophanaceae</taxon>
        <taxon>Metasolibacillus</taxon>
    </lineage>
</organism>
<proteinExistence type="predicted"/>
<dbReference type="RefSeq" id="WP_326121474.1">
    <property type="nucleotide sequence ID" value="NZ_JARSFG010000003.1"/>
</dbReference>
<comment type="caution">
    <text evidence="1">The sequence shown here is derived from an EMBL/GenBank/DDBJ whole genome shotgun (WGS) entry which is preliminary data.</text>
</comment>
<protein>
    <submittedName>
        <fullName evidence="1">DUF2653 family protein</fullName>
    </submittedName>
</protein>
<dbReference type="EMBL" id="JARSFG010000003">
    <property type="protein sequence ID" value="MEC1177216.1"/>
    <property type="molecule type" value="Genomic_DNA"/>
</dbReference>
<dbReference type="InterPro" id="IPR020516">
    <property type="entry name" value="Uncharacterised_YxcD"/>
</dbReference>
<evidence type="ECO:0000313" key="1">
    <source>
        <dbReference type="EMBL" id="MEC1177216.1"/>
    </source>
</evidence>
<sequence length="97" mass="11127">MEQLKLMEQDLINAICIFHARFKHVQPSDVEVELLYDDLAGYTAEAYVNGQVELYNTVNFITALRLYIDEELQRDSISARISLAIDDDEGMIANVSW</sequence>
<evidence type="ECO:0000313" key="2">
    <source>
        <dbReference type="Proteomes" id="UP001344888"/>
    </source>
</evidence>
<keyword evidence="2" id="KW-1185">Reference proteome</keyword>
<dbReference type="AlphaFoldDB" id="A0AAW9NL89"/>
<dbReference type="Pfam" id="PF10850">
    <property type="entry name" value="DUF2653"/>
    <property type="match status" value="1"/>
</dbReference>
<reference evidence="1 2" key="1">
    <citation type="submission" date="2023-03" db="EMBL/GenBank/DDBJ databases">
        <title>Bacillus Genome Sequencing.</title>
        <authorList>
            <person name="Dunlap C."/>
        </authorList>
    </citation>
    <scope>NUCLEOTIDE SEQUENCE [LARGE SCALE GENOMIC DNA]</scope>
    <source>
        <strain evidence="1 2">B-59205</strain>
    </source>
</reference>
<name>A0AAW9NL89_9BACL</name>
<dbReference type="Proteomes" id="UP001344888">
    <property type="component" value="Unassembled WGS sequence"/>
</dbReference>
<gene>
    <name evidence="1" type="ORF">P9B03_01865</name>
</gene>